<dbReference type="EMBL" id="VOIH02000006">
    <property type="protein sequence ID" value="KAF3445132.1"/>
    <property type="molecule type" value="Genomic_DNA"/>
</dbReference>
<dbReference type="GO" id="GO:0008270">
    <property type="term" value="F:zinc ion binding"/>
    <property type="evidence" value="ECO:0007669"/>
    <property type="project" value="UniProtKB-KW"/>
</dbReference>
<feature type="domain" description="GRF-type" evidence="6">
    <location>
        <begin position="216"/>
        <end position="258"/>
    </location>
</feature>
<dbReference type="OrthoDB" id="5418639at2759"/>
<protein>
    <submittedName>
        <fullName evidence="7">Uncharacterized protein</fullName>
    </submittedName>
</protein>
<dbReference type="Pfam" id="PF00098">
    <property type="entry name" value="zf-CCHC"/>
    <property type="match status" value="3"/>
</dbReference>
<dbReference type="SUPFAM" id="SSF57756">
    <property type="entry name" value="Retrovirus zinc finger-like domains"/>
    <property type="match status" value="2"/>
</dbReference>
<feature type="domain" description="CCHC-type" evidence="5">
    <location>
        <begin position="325"/>
        <end position="338"/>
    </location>
</feature>
<sequence length="341" mass="35860">MEALIEIEDDDDDFLSQVAAAEAHVLANKRRKVTPSAQVAVPRPHSNHGKDDVGGGVYTDALKGNRNLSFQSTDSDSLRGRVAKGTVKVVASGNDDVFGGGRSDGGDSCFKCGKLGHWARDCDATGGGGGGGGQYGNYGSDPSIPEKNCPCGYGACLVLTANTEKNRGRKFYKCPLRQENGGCGFFEWVDAASGTNVRTDGTQNYASNSSFPDLPCSCGAGFCLILTAKTGKNVGQEFYRCPLNQGSSCGFFKWCNEHTMSAGLPVTGPQVHYSTSDANNKSFTARTGSSCFKCGKEGHWANNCSTNSTFSPTGSGGRLASSGTCSKCGKTGHWARDCSFR</sequence>
<evidence type="ECO:0000259" key="5">
    <source>
        <dbReference type="PROSITE" id="PS50158"/>
    </source>
</evidence>
<dbReference type="PANTHER" id="PTHR33680">
    <property type="entry name" value="OS07G0190500 PROTEIN"/>
    <property type="match status" value="1"/>
</dbReference>
<keyword evidence="2 4" id="KW-0863">Zinc-finger</keyword>
<proteinExistence type="predicted"/>
<name>A0A8K0MGP3_9ROSA</name>
<keyword evidence="1" id="KW-0479">Metal-binding</keyword>
<dbReference type="GO" id="GO:0003676">
    <property type="term" value="F:nucleic acid binding"/>
    <property type="evidence" value="ECO:0007669"/>
    <property type="project" value="InterPro"/>
</dbReference>
<dbReference type="SMART" id="SM00343">
    <property type="entry name" value="ZnF_C2HC"/>
    <property type="match status" value="3"/>
</dbReference>
<organism evidence="7 8">
    <name type="scientific">Rhamnella rubrinervis</name>
    <dbReference type="NCBI Taxonomy" id="2594499"/>
    <lineage>
        <taxon>Eukaryota</taxon>
        <taxon>Viridiplantae</taxon>
        <taxon>Streptophyta</taxon>
        <taxon>Embryophyta</taxon>
        <taxon>Tracheophyta</taxon>
        <taxon>Spermatophyta</taxon>
        <taxon>Magnoliopsida</taxon>
        <taxon>eudicotyledons</taxon>
        <taxon>Gunneridae</taxon>
        <taxon>Pentapetalae</taxon>
        <taxon>rosids</taxon>
        <taxon>fabids</taxon>
        <taxon>Rosales</taxon>
        <taxon>Rhamnaceae</taxon>
        <taxon>rhamnoid group</taxon>
        <taxon>Rhamneae</taxon>
        <taxon>Rhamnella</taxon>
    </lineage>
</organism>
<feature type="domain" description="CCHC-type" evidence="5">
    <location>
        <begin position="291"/>
        <end position="304"/>
    </location>
</feature>
<dbReference type="InterPro" id="IPR010666">
    <property type="entry name" value="Znf_GRF"/>
</dbReference>
<dbReference type="Proteomes" id="UP000796880">
    <property type="component" value="Unassembled WGS sequence"/>
</dbReference>
<evidence type="ECO:0000313" key="8">
    <source>
        <dbReference type="Proteomes" id="UP000796880"/>
    </source>
</evidence>
<dbReference type="Gene3D" id="4.10.60.10">
    <property type="entry name" value="Zinc finger, CCHC-type"/>
    <property type="match status" value="3"/>
</dbReference>
<gene>
    <name evidence="7" type="ORF">FNV43_RR14825</name>
</gene>
<dbReference type="Pfam" id="PF06839">
    <property type="entry name" value="Zn_ribbon_GRF"/>
    <property type="match status" value="2"/>
</dbReference>
<evidence type="ECO:0000256" key="1">
    <source>
        <dbReference type="ARBA" id="ARBA00022723"/>
    </source>
</evidence>
<keyword evidence="8" id="KW-1185">Reference proteome</keyword>
<feature type="domain" description="CCHC-type" evidence="5">
    <location>
        <begin position="109"/>
        <end position="122"/>
    </location>
</feature>
<reference evidence="7" key="1">
    <citation type="submission" date="2020-03" db="EMBL/GenBank/DDBJ databases">
        <title>A high-quality chromosome-level genome assembly of a woody plant with both climbing and erect habits, Rhamnella rubrinervis.</title>
        <authorList>
            <person name="Lu Z."/>
            <person name="Yang Y."/>
            <person name="Zhu X."/>
            <person name="Sun Y."/>
        </authorList>
    </citation>
    <scope>NUCLEOTIDE SEQUENCE</scope>
    <source>
        <strain evidence="7">BYM</strain>
        <tissue evidence="7">Leaf</tissue>
    </source>
</reference>
<accession>A0A8K0MGP3</accession>
<dbReference type="AlphaFoldDB" id="A0A8K0MGP3"/>
<dbReference type="PANTHER" id="PTHR33680:SF1">
    <property type="entry name" value="OS05G0489500 PROTEIN"/>
    <property type="match status" value="1"/>
</dbReference>
<dbReference type="InterPro" id="IPR036875">
    <property type="entry name" value="Znf_CCHC_sf"/>
</dbReference>
<evidence type="ECO:0000256" key="4">
    <source>
        <dbReference type="PROSITE-ProRule" id="PRU00047"/>
    </source>
</evidence>
<comment type="caution">
    <text evidence="7">The sequence shown here is derived from an EMBL/GenBank/DDBJ whole genome shotgun (WGS) entry which is preliminary data.</text>
</comment>
<evidence type="ECO:0000313" key="7">
    <source>
        <dbReference type="EMBL" id="KAF3445132.1"/>
    </source>
</evidence>
<evidence type="ECO:0000256" key="2">
    <source>
        <dbReference type="ARBA" id="ARBA00022771"/>
    </source>
</evidence>
<dbReference type="PROSITE" id="PS51999">
    <property type="entry name" value="ZF_GRF"/>
    <property type="match status" value="2"/>
</dbReference>
<dbReference type="PROSITE" id="PS50158">
    <property type="entry name" value="ZF_CCHC"/>
    <property type="match status" value="3"/>
</dbReference>
<evidence type="ECO:0000256" key="3">
    <source>
        <dbReference type="ARBA" id="ARBA00022833"/>
    </source>
</evidence>
<keyword evidence="3" id="KW-0862">Zinc</keyword>
<dbReference type="InterPro" id="IPR001878">
    <property type="entry name" value="Znf_CCHC"/>
</dbReference>
<evidence type="ECO:0000259" key="6">
    <source>
        <dbReference type="PROSITE" id="PS51999"/>
    </source>
</evidence>
<feature type="domain" description="GRF-type" evidence="6">
    <location>
        <begin position="149"/>
        <end position="192"/>
    </location>
</feature>